<dbReference type="AlphaFoldDB" id="A0A7K1VAR1"/>
<dbReference type="InterPro" id="IPR010982">
    <property type="entry name" value="Lambda_DNA-bd_dom_sf"/>
</dbReference>
<accession>A0A7K1VAR1</accession>
<comment type="caution">
    <text evidence="1">The sequence shown here is derived from an EMBL/GenBank/DDBJ whole genome shotgun (WGS) entry which is preliminary data.</text>
</comment>
<dbReference type="Gene3D" id="1.10.260.40">
    <property type="entry name" value="lambda repressor-like DNA-binding domains"/>
    <property type="match status" value="1"/>
</dbReference>
<sequence length="221" mass="25241">MRQSRGNGDTDEVKAEAREELRGVLLGIGLRENELLEPLVAELRFRGCRPRKSWRLANEFTQQQVAAEFNRLTGKPNAPMKAARISEYESWPVPRGTGRMHPRPTLEVLKNLAAIYRTSWDRLVDTADLAQMPSAEVAAYRAVVSRRTTALARWVAPETIRNDVSGRSARWRHEMRDRRSLIVFDNALDSKQVRALLPEARESVPLPDRIQEDLRRLGFGC</sequence>
<organism evidence="1 2">
    <name type="scientific">Nocardia terrae</name>
    <dbReference type="NCBI Taxonomy" id="2675851"/>
    <lineage>
        <taxon>Bacteria</taxon>
        <taxon>Bacillati</taxon>
        <taxon>Actinomycetota</taxon>
        <taxon>Actinomycetes</taxon>
        <taxon>Mycobacteriales</taxon>
        <taxon>Nocardiaceae</taxon>
        <taxon>Nocardia</taxon>
    </lineage>
</organism>
<evidence type="ECO:0000313" key="1">
    <source>
        <dbReference type="EMBL" id="MVU83549.1"/>
    </source>
</evidence>
<reference evidence="1 2" key="1">
    <citation type="submission" date="2019-12" db="EMBL/GenBank/DDBJ databases">
        <title>Nocardia sp. nov. ET3-3 isolated from soil.</title>
        <authorList>
            <person name="Kanchanasin P."/>
            <person name="Tanasupawat S."/>
            <person name="Yuki M."/>
            <person name="Kudo T."/>
        </authorList>
    </citation>
    <scope>NUCLEOTIDE SEQUENCE [LARGE SCALE GENOMIC DNA]</scope>
    <source>
        <strain evidence="1 2">ET3-3</strain>
    </source>
</reference>
<protein>
    <submittedName>
        <fullName evidence="1">Uncharacterized protein</fullName>
    </submittedName>
</protein>
<proteinExistence type="predicted"/>
<name>A0A7K1VAR1_9NOCA</name>
<dbReference type="Proteomes" id="UP000466794">
    <property type="component" value="Unassembled WGS sequence"/>
</dbReference>
<keyword evidence="2" id="KW-1185">Reference proteome</keyword>
<dbReference type="EMBL" id="WRPP01000014">
    <property type="protein sequence ID" value="MVU83549.1"/>
    <property type="molecule type" value="Genomic_DNA"/>
</dbReference>
<gene>
    <name evidence="1" type="ORF">GPX89_40720</name>
</gene>
<evidence type="ECO:0000313" key="2">
    <source>
        <dbReference type="Proteomes" id="UP000466794"/>
    </source>
</evidence>
<dbReference type="RefSeq" id="WP_157393142.1">
    <property type="nucleotide sequence ID" value="NZ_WRPP01000014.1"/>
</dbReference>
<dbReference type="GO" id="GO:0003677">
    <property type="term" value="F:DNA binding"/>
    <property type="evidence" value="ECO:0007669"/>
    <property type="project" value="InterPro"/>
</dbReference>